<evidence type="ECO:0000256" key="1">
    <source>
        <dbReference type="SAM" id="Phobius"/>
    </source>
</evidence>
<proteinExistence type="predicted"/>
<dbReference type="RefSeq" id="WP_186405603.1">
    <property type="nucleotide sequence ID" value="NZ_FLQX01000015.1"/>
</dbReference>
<dbReference type="EMBL" id="FLQX01000015">
    <property type="protein sequence ID" value="SBT03705.1"/>
    <property type="molecule type" value="Genomic_DNA"/>
</dbReference>
<name>A0A1A8XEV2_9PROT</name>
<feature type="transmembrane region" description="Helical" evidence="1">
    <location>
        <begin position="18"/>
        <end position="40"/>
    </location>
</feature>
<dbReference type="AlphaFoldDB" id="A0A1A8XEV2"/>
<organism evidence="2 3">
    <name type="scientific">Candidatus Accumulibacter aalborgensis</name>
    <dbReference type="NCBI Taxonomy" id="1860102"/>
    <lineage>
        <taxon>Bacteria</taxon>
        <taxon>Pseudomonadati</taxon>
        <taxon>Pseudomonadota</taxon>
        <taxon>Betaproteobacteria</taxon>
        <taxon>Candidatus Accumulibacter</taxon>
    </lineage>
</organism>
<dbReference type="Proteomes" id="UP000199169">
    <property type="component" value="Unassembled WGS sequence"/>
</dbReference>
<feature type="transmembrane region" description="Helical" evidence="1">
    <location>
        <begin position="46"/>
        <end position="65"/>
    </location>
</feature>
<protein>
    <submittedName>
        <fullName evidence="2">Uncharacterized protein</fullName>
    </submittedName>
</protein>
<sequence>MIDITTTRTMAAQTHPPMVIFGLLFGLALIAALLAGYGMAGGKARSWIHMIGFAATMALAVNVIIDLEYPRLGLIRVDTFEQALVDLRASMK</sequence>
<keyword evidence="1" id="KW-0472">Membrane</keyword>
<keyword evidence="1" id="KW-1133">Transmembrane helix</keyword>
<accession>A0A1A8XEV2</accession>
<gene>
    <name evidence="2" type="ORF">ACCAA_1110001</name>
</gene>
<keyword evidence="1" id="KW-0812">Transmembrane</keyword>
<dbReference type="STRING" id="1860102.ACCAA_1110001"/>
<evidence type="ECO:0000313" key="3">
    <source>
        <dbReference type="Proteomes" id="UP000199169"/>
    </source>
</evidence>
<reference evidence="3" key="1">
    <citation type="submission" date="2016-06" db="EMBL/GenBank/DDBJ databases">
        <authorList>
            <person name="McIlroy S.J."/>
            <person name="Karst S.M."/>
            <person name="Albertsen M."/>
        </authorList>
    </citation>
    <scope>NUCLEOTIDE SEQUENCE [LARGE SCALE GENOMIC DNA]</scope>
</reference>
<evidence type="ECO:0000313" key="2">
    <source>
        <dbReference type="EMBL" id="SBT03705.1"/>
    </source>
</evidence>
<keyword evidence="3" id="KW-1185">Reference proteome</keyword>